<dbReference type="PANTHER" id="PTHR39321">
    <property type="entry name" value="NICOTINATE-NUCLEOTIDE ADENYLYLTRANSFERASE-RELATED"/>
    <property type="match status" value="1"/>
</dbReference>
<reference evidence="13" key="2">
    <citation type="submission" date="2020-09" db="EMBL/GenBank/DDBJ databases">
        <authorList>
            <person name="Sun Q."/>
            <person name="Zhou Y."/>
        </authorList>
    </citation>
    <scope>NUCLEOTIDE SEQUENCE</scope>
    <source>
        <strain evidence="13">CGMCC 1.15762</strain>
    </source>
</reference>
<evidence type="ECO:0000256" key="2">
    <source>
        <dbReference type="ARBA" id="ARBA00005019"/>
    </source>
</evidence>
<evidence type="ECO:0000313" key="13">
    <source>
        <dbReference type="EMBL" id="GGG71334.1"/>
    </source>
</evidence>
<evidence type="ECO:0000259" key="12">
    <source>
        <dbReference type="Pfam" id="PF01467"/>
    </source>
</evidence>
<dbReference type="AlphaFoldDB" id="A0A8J2ZJT1"/>
<evidence type="ECO:0000256" key="9">
    <source>
        <dbReference type="ARBA" id="ARBA00023027"/>
    </source>
</evidence>
<comment type="catalytic activity">
    <reaction evidence="10 11">
        <text>nicotinate beta-D-ribonucleotide + ATP + H(+) = deamido-NAD(+) + diphosphate</text>
        <dbReference type="Rhea" id="RHEA:22860"/>
        <dbReference type="ChEBI" id="CHEBI:15378"/>
        <dbReference type="ChEBI" id="CHEBI:30616"/>
        <dbReference type="ChEBI" id="CHEBI:33019"/>
        <dbReference type="ChEBI" id="CHEBI:57502"/>
        <dbReference type="ChEBI" id="CHEBI:58437"/>
        <dbReference type="EC" id="2.7.7.18"/>
    </reaction>
</comment>
<dbReference type="EC" id="2.7.7.18" evidence="11"/>
<accession>A0A8J2ZJT1</accession>
<keyword evidence="6 11" id="KW-0548">Nucleotidyltransferase</keyword>
<dbReference type="SUPFAM" id="SSF52374">
    <property type="entry name" value="Nucleotidylyl transferase"/>
    <property type="match status" value="1"/>
</dbReference>
<dbReference type="NCBIfam" id="TIGR00482">
    <property type="entry name" value="nicotinate (nicotinamide) nucleotide adenylyltransferase"/>
    <property type="match status" value="1"/>
</dbReference>
<feature type="domain" description="Cytidyltransferase-like" evidence="12">
    <location>
        <begin position="20"/>
        <end position="198"/>
    </location>
</feature>
<dbReference type="Proteomes" id="UP000617145">
    <property type="component" value="Unassembled WGS sequence"/>
</dbReference>
<dbReference type="NCBIfam" id="NF000843">
    <property type="entry name" value="PRK00071.2-2"/>
    <property type="match status" value="1"/>
</dbReference>
<dbReference type="InterPro" id="IPR014729">
    <property type="entry name" value="Rossmann-like_a/b/a_fold"/>
</dbReference>
<dbReference type="CDD" id="cd02165">
    <property type="entry name" value="NMNAT"/>
    <property type="match status" value="1"/>
</dbReference>
<evidence type="ECO:0000256" key="11">
    <source>
        <dbReference type="HAMAP-Rule" id="MF_00244"/>
    </source>
</evidence>
<keyword evidence="14" id="KW-1185">Reference proteome</keyword>
<gene>
    <name evidence="11 13" type="primary">nadD</name>
    <name evidence="13" type="ORF">GCM10011415_18960</name>
</gene>
<evidence type="ECO:0000256" key="3">
    <source>
        <dbReference type="ARBA" id="ARBA00009014"/>
    </source>
</evidence>
<comment type="function">
    <text evidence="1 11">Catalyzes the reversible adenylation of nicotinate mononucleotide (NaMN) to nicotinic acid adenine dinucleotide (NaAD).</text>
</comment>
<dbReference type="InterPro" id="IPR004821">
    <property type="entry name" value="Cyt_trans-like"/>
</dbReference>
<evidence type="ECO:0000256" key="5">
    <source>
        <dbReference type="ARBA" id="ARBA00022679"/>
    </source>
</evidence>
<comment type="similarity">
    <text evidence="3 11">Belongs to the NadD family.</text>
</comment>
<organism evidence="13 14">
    <name type="scientific">Salipiger pallidus</name>
    <dbReference type="NCBI Taxonomy" id="1775170"/>
    <lineage>
        <taxon>Bacteria</taxon>
        <taxon>Pseudomonadati</taxon>
        <taxon>Pseudomonadota</taxon>
        <taxon>Alphaproteobacteria</taxon>
        <taxon>Rhodobacterales</taxon>
        <taxon>Roseobacteraceae</taxon>
        <taxon>Salipiger</taxon>
    </lineage>
</organism>
<dbReference type="UniPathway" id="UPA00253">
    <property type="reaction ID" value="UER00332"/>
</dbReference>
<evidence type="ECO:0000256" key="10">
    <source>
        <dbReference type="ARBA" id="ARBA00048721"/>
    </source>
</evidence>
<sequence>MRWNAYETGFRLTPGMRVGLLGGSFDPPHAGHLRITLEALRRFRLDRVIWLVSPGNPLKARGPAPLDDRMLAARALVDHPRIILSDFERLAGTRYTADTLAELRRSFPAVNFVWLMGADNLAQIHRWDHWRTIMDSMPVGVLARPGLRMAARASVAAGVYRKARLPGTAAGLLARSPAPAWCLVNLPMVNLSSTELRAAGHSAGAHVAKARKK</sequence>
<keyword evidence="7 11" id="KW-0547">Nucleotide-binding</keyword>
<evidence type="ECO:0000256" key="8">
    <source>
        <dbReference type="ARBA" id="ARBA00022840"/>
    </source>
</evidence>
<reference evidence="13" key="1">
    <citation type="journal article" date="2014" name="Int. J. Syst. Evol. Microbiol.">
        <title>Complete genome sequence of Corynebacterium casei LMG S-19264T (=DSM 44701T), isolated from a smear-ripened cheese.</title>
        <authorList>
            <consortium name="US DOE Joint Genome Institute (JGI-PGF)"/>
            <person name="Walter F."/>
            <person name="Albersmeier A."/>
            <person name="Kalinowski J."/>
            <person name="Ruckert C."/>
        </authorList>
    </citation>
    <scope>NUCLEOTIDE SEQUENCE</scope>
    <source>
        <strain evidence="13">CGMCC 1.15762</strain>
    </source>
</reference>
<keyword evidence="8 11" id="KW-0067">ATP-binding</keyword>
<evidence type="ECO:0000313" key="14">
    <source>
        <dbReference type="Proteomes" id="UP000617145"/>
    </source>
</evidence>
<dbReference type="RefSeq" id="WP_188789979.1">
    <property type="nucleotide sequence ID" value="NZ_BMJV01000003.1"/>
</dbReference>
<keyword evidence="4 11" id="KW-0662">Pyridine nucleotide biosynthesis</keyword>
<dbReference type="NCBIfam" id="TIGR00125">
    <property type="entry name" value="cyt_tran_rel"/>
    <property type="match status" value="1"/>
</dbReference>
<dbReference type="Pfam" id="PF01467">
    <property type="entry name" value="CTP_transf_like"/>
    <property type="match status" value="1"/>
</dbReference>
<dbReference type="HAMAP" id="MF_00244">
    <property type="entry name" value="NaMN_adenylyltr"/>
    <property type="match status" value="1"/>
</dbReference>
<keyword evidence="9 11" id="KW-0520">NAD</keyword>
<evidence type="ECO:0000256" key="7">
    <source>
        <dbReference type="ARBA" id="ARBA00022741"/>
    </source>
</evidence>
<name>A0A8J2ZJT1_9RHOB</name>
<dbReference type="PANTHER" id="PTHR39321:SF3">
    <property type="entry name" value="PHOSPHOPANTETHEINE ADENYLYLTRANSFERASE"/>
    <property type="match status" value="1"/>
</dbReference>
<dbReference type="GO" id="GO:0004515">
    <property type="term" value="F:nicotinate-nucleotide adenylyltransferase activity"/>
    <property type="evidence" value="ECO:0007669"/>
    <property type="project" value="UniProtKB-UniRule"/>
</dbReference>
<dbReference type="GO" id="GO:0005524">
    <property type="term" value="F:ATP binding"/>
    <property type="evidence" value="ECO:0007669"/>
    <property type="project" value="UniProtKB-KW"/>
</dbReference>
<dbReference type="GO" id="GO:0009435">
    <property type="term" value="P:NAD+ biosynthetic process"/>
    <property type="evidence" value="ECO:0007669"/>
    <property type="project" value="UniProtKB-UniRule"/>
</dbReference>
<protein>
    <recommendedName>
        <fullName evidence="11">Probable nicotinate-nucleotide adenylyltransferase</fullName>
        <ecNumber evidence="11">2.7.7.18</ecNumber>
    </recommendedName>
    <alternativeName>
        <fullName evidence="11">Deamido-NAD(+) diphosphorylase</fullName>
    </alternativeName>
    <alternativeName>
        <fullName evidence="11">Deamido-NAD(+) pyrophosphorylase</fullName>
    </alternativeName>
    <alternativeName>
        <fullName evidence="11">Nicotinate mononucleotide adenylyltransferase</fullName>
        <shortName evidence="11">NaMN adenylyltransferase</shortName>
    </alternativeName>
</protein>
<dbReference type="InterPro" id="IPR005248">
    <property type="entry name" value="NadD/NMNAT"/>
</dbReference>
<dbReference type="Gene3D" id="3.40.50.620">
    <property type="entry name" value="HUPs"/>
    <property type="match status" value="1"/>
</dbReference>
<evidence type="ECO:0000256" key="1">
    <source>
        <dbReference type="ARBA" id="ARBA00002324"/>
    </source>
</evidence>
<proteinExistence type="inferred from homology"/>
<dbReference type="EMBL" id="BMJV01000003">
    <property type="protein sequence ID" value="GGG71334.1"/>
    <property type="molecule type" value="Genomic_DNA"/>
</dbReference>
<evidence type="ECO:0000256" key="4">
    <source>
        <dbReference type="ARBA" id="ARBA00022642"/>
    </source>
</evidence>
<comment type="pathway">
    <text evidence="2 11">Cofactor biosynthesis; NAD(+) biosynthesis; deamido-NAD(+) from nicotinate D-ribonucleotide: step 1/1.</text>
</comment>
<comment type="caution">
    <text evidence="13">The sequence shown here is derived from an EMBL/GenBank/DDBJ whole genome shotgun (WGS) entry which is preliminary data.</text>
</comment>
<keyword evidence="5 11" id="KW-0808">Transferase</keyword>
<evidence type="ECO:0000256" key="6">
    <source>
        <dbReference type="ARBA" id="ARBA00022695"/>
    </source>
</evidence>